<organism evidence="1">
    <name type="scientific">Trypanosoma congolense (strain IL3000)</name>
    <dbReference type="NCBI Taxonomy" id="1068625"/>
    <lineage>
        <taxon>Eukaryota</taxon>
        <taxon>Discoba</taxon>
        <taxon>Euglenozoa</taxon>
        <taxon>Kinetoplastea</taxon>
        <taxon>Metakinetoplastina</taxon>
        <taxon>Trypanosomatida</taxon>
        <taxon>Trypanosomatidae</taxon>
        <taxon>Trypanosoma</taxon>
        <taxon>Nannomonas</taxon>
    </lineage>
</organism>
<protein>
    <submittedName>
        <fullName evidence="1">Uncharacterized protein</fullName>
    </submittedName>
</protein>
<proteinExistence type="predicted"/>
<reference evidence="1" key="1">
    <citation type="journal article" date="2012" name="Proc. Natl. Acad. Sci. U.S.A.">
        <title>Antigenic diversity is generated by distinct evolutionary mechanisms in African trypanosome species.</title>
        <authorList>
            <person name="Jackson A.P."/>
            <person name="Berry A."/>
            <person name="Aslett M."/>
            <person name="Allison H.C."/>
            <person name="Burton P."/>
            <person name="Vavrova-Anderson J."/>
            <person name="Brown R."/>
            <person name="Browne H."/>
            <person name="Corton N."/>
            <person name="Hauser H."/>
            <person name="Gamble J."/>
            <person name="Gilderthorp R."/>
            <person name="Marcello L."/>
            <person name="McQuillan J."/>
            <person name="Otto T.D."/>
            <person name="Quail M.A."/>
            <person name="Sanders M.J."/>
            <person name="van Tonder A."/>
            <person name="Ginger M.L."/>
            <person name="Field M.C."/>
            <person name="Barry J.D."/>
            <person name="Hertz-Fowler C."/>
            <person name="Berriman M."/>
        </authorList>
    </citation>
    <scope>NUCLEOTIDE SEQUENCE</scope>
    <source>
        <strain evidence="1">IL3000</strain>
    </source>
</reference>
<gene>
    <name evidence="1" type="ORF">TCIL3000_9_3770</name>
</gene>
<name>G0UUB3_TRYCI</name>
<sequence length="99" mass="11374">MICTESCKLIFSSHVAVPFLFLSPNRFLMLTNYYDSKSLVAICQTQLFKKGMQNRGIGCRQQVHARAFAAIFYVKTKKDVEESIPGAYKYVCSYAQLWM</sequence>
<dbReference type="AlphaFoldDB" id="G0UUB3"/>
<accession>G0UUB3</accession>
<evidence type="ECO:0000313" key="1">
    <source>
        <dbReference type="EMBL" id="CCC92977.1"/>
    </source>
</evidence>
<dbReference type="EMBL" id="HE575322">
    <property type="protein sequence ID" value="CCC92977.1"/>
    <property type="molecule type" value="Genomic_DNA"/>
</dbReference>